<name>A0A645HHS8_9ZZZZ</name>
<proteinExistence type="predicted"/>
<protein>
    <submittedName>
        <fullName evidence="1">Uncharacterized protein</fullName>
    </submittedName>
</protein>
<reference evidence="1" key="1">
    <citation type="submission" date="2019-08" db="EMBL/GenBank/DDBJ databases">
        <authorList>
            <person name="Kucharzyk K."/>
            <person name="Murdoch R.W."/>
            <person name="Higgins S."/>
            <person name="Loffler F."/>
        </authorList>
    </citation>
    <scope>NUCLEOTIDE SEQUENCE</scope>
</reference>
<dbReference type="AlphaFoldDB" id="A0A645HHS8"/>
<accession>A0A645HHS8</accession>
<gene>
    <name evidence="1" type="ORF">SDC9_186105</name>
</gene>
<comment type="caution">
    <text evidence="1">The sequence shown here is derived from an EMBL/GenBank/DDBJ whole genome shotgun (WGS) entry which is preliminary data.</text>
</comment>
<dbReference type="EMBL" id="VSSQ01093904">
    <property type="protein sequence ID" value="MPN38581.1"/>
    <property type="molecule type" value="Genomic_DNA"/>
</dbReference>
<evidence type="ECO:0000313" key="1">
    <source>
        <dbReference type="EMBL" id="MPN38581.1"/>
    </source>
</evidence>
<sequence length="106" mass="10232">MDADDGGSVGDLGVAPAHECGAGGRCVIQAQQGEVGAALGREQDGTIAALLAGAVEERVAGVGAEEPAAFHGGSDGLAGDAMVGRGHVGYAVGFCVVQQRCGAVVV</sequence>
<organism evidence="1">
    <name type="scientific">bioreactor metagenome</name>
    <dbReference type="NCBI Taxonomy" id="1076179"/>
    <lineage>
        <taxon>unclassified sequences</taxon>
        <taxon>metagenomes</taxon>
        <taxon>ecological metagenomes</taxon>
    </lineage>
</organism>